<dbReference type="RefSeq" id="WP_407991775.1">
    <property type="nucleotide sequence ID" value="NZ_AP035881.2"/>
</dbReference>
<protein>
    <submittedName>
        <fullName evidence="2">BadF/BadG/BcrA/BcrD ATPase family protein</fullName>
    </submittedName>
</protein>
<sequence length="323" mass="32570">MTDAPVVLGLDVGGSTTRVLLADLDGQVLAGATGAGGNPVSYGEATAAGHILDALRTALAEVDPAGVVAGVIGLAGGLIRATALDQVWSAAGLPITPRVVSDLQLAYVAGTSGPTGSVLLSGTGAAAAHCRDFEPVRTADGHGWLLGDRGSGYWLGRAAVETALAANDRGELDGLAAQVVHTLAGPQPPGRRTRAALIAAAHADAPVRLARLAPLVLSSATAGDPQARRLVHRAADHLLDTLTAVHAPHSQLPVVLAGGVLAPDSPLSAEVRTRITAHWPDAPLTHAGNTAGAAAWLAIRQLGRTDTALHTRLTAQPPTPTRT</sequence>
<dbReference type="Gene3D" id="3.30.420.40">
    <property type="match status" value="2"/>
</dbReference>
<dbReference type="InterPro" id="IPR002731">
    <property type="entry name" value="ATPase_BadF"/>
</dbReference>
<organism evidence="2">
    <name type="scientific">Kitasatospora sp. CMC57</name>
    <dbReference type="NCBI Taxonomy" id="3231513"/>
    <lineage>
        <taxon>Bacteria</taxon>
        <taxon>Bacillati</taxon>
        <taxon>Actinomycetota</taxon>
        <taxon>Actinomycetes</taxon>
        <taxon>Kitasatosporales</taxon>
        <taxon>Streptomycetaceae</taxon>
        <taxon>Kitasatospora</taxon>
    </lineage>
</organism>
<dbReference type="InterPro" id="IPR052519">
    <property type="entry name" value="Euk-type_GlcNAc_Kinase"/>
</dbReference>
<evidence type="ECO:0000259" key="1">
    <source>
        <dbReference type="Pfam" id="PF01869"/>
    </source>
</evidence>
<name>A0AB33KE28_9ACTN</name>
<evidence type="ECO:0000313" key="2">
    <source>
        <dbReference type="EMBL" id="BFP49705.1"/>
    </source>
</evidence>
<dbReference type="AlphaFoldDB" id="A0AB33KE28"/>
<proteinExistence type="predicted"/>
<feature type="domain" description="ATPase BadF/BadG/BcrA/BcrD type" evidence="1">
    <location>
        <begin position="8"/>
        <end position="262"/>
    </location>
</feature>
<dbReference type="PANTHER" id="PTHR43190:SF3">
    <property type="entry name" value="N-ACETYL-D-GLUCOSAMINE KINASE"/>
    <property type="match status" value="1"/>
</dbReference>
<dbReference type="PANTHER" id="PTHR43190">
    <property type="entry name" value="N-ACETYL-D-GLUCOSAMINE KINASE"/>
    <property type="match status" value="1"/>
</dbReference>
<gene>
    <name evidence="2" type="ORF">KCMC57_60730</name>
</gene>
<dbReference type="Pfam" id="PF01869">
    <property type="entry name" value="BcrAD_BadFG"/>
    <property type="match status" value="1"/>
</dbReference>
<accession>A0AB33KE28</accession>
<dbReference type="SUPFAM" id="SSF53067">
    <property type="entry name" value="Actin-like ATPase domain"/>
    <property type="match status" value="2"/>
</dbReference>
<reference evidence="2" key="1">
    <citation type="submission" date="2024-07" db="EMBL/GenBank/DDBJ databases">
        <title>Complete genome sequences of cellulolytic bacteria, Kitasatospora sp. CMC57 and Streptomyces sp. CMC78, isolated from Japanese agricultural soil.</title>
        <authorList>
            <person name="Hashimoto T."/>
            <person name="Ito M."/>
            <person name="Iwamoto M."/>
            <person name="Fukahori D."/>
            <person name="Shoda T."/>
            <person name="Sakoda M."/>
            <person name="Morohoshi T."/>
            <person name="Mitsuboshi M."/>
            <person name="Nishizawa T."/>
        </authorList>
    </citation>
    <scope>NUCLEOTIDE SEQUENCE</scope>
    <source>
        <strain evidence="2">CMC57</strain>
    </source>
</reference>
<dbReference type="EMBL" id="AP035881">
    <property type="protein sequence ID" value="BFP49705.1"/>
    <property type="molecule type" value="Genomic_DNA"/>
</dbReference>
<dbReference type="InterPro" id="IPR043129">
    <property type="entry name" value="ATPase_NBD"/>
</dbReference>